<evidence type="ECO:0000256" key="9">
    <source>
        <dbReference type="SAM" id="Phobius"/>
    </source>
</evidence>
<keyword evidence="5" id="KW-0547">Nucleotide-binding</keyword>
<feature type="domain" description="Histidine kinase/HSP90-like ATPase" evidence="10">
    <location>
        <begin position="306"/>
        <end position="394"/>
    </location>
</feature>
<name>A0A8T7LVX0_9CHLR</name>
<dbReference type="Pfam" id="PF02518">
    <property type="entry name" value="HATPase_c"/>
    <property type="match status" value="1"/>
</dbReference>
<dbReference type="InterPro" id="IPR011712">
    <property type="entry name" value="Sig_transdc_His_kin_sub3_dim/P"/>
</dbReference>
<dbReference type="Gene3D" id="3.30.565.10">
    <property type="entry name" value="Histidine kinase-like ATPase, C-terminal domain"/>
    <property type="match status" value="1"/>
</dbReference>
<keyword evidence="9" id="KW-1133">Transmembrane helix</keyword>
<dbReference type="GO" id="GO:0016020">
    <property type="term" value="C:membrane"/>
    <property type="evidence" value="ECO:0007669"/>
    <property type="project" value="InterPro"/>
</dbReference>
<proteinExistence type="predicted"/>
<dbReference type="GO" id="GO:0000155">
    <property type="term" value="F:phosphorelay sensor kinase activity"/>
    <property type="evidence" value="ECO:0007669"/>
    <property type="project" value="InterPro"/>
</dbReference>
<dbReference type="InterPro" id="IPR003594">
    <property type="entry name" value="HATPase_dom"/>
</dbReference>
<dbReference type="CDD" id="cd16917">
    <property type="entry name" value="HATPase_UhpB-NarQ-NarX-like"/>
    <property type="match status" value="1"/>
</dbReference>
<evidence type="ECO:0000259" key="10">
    <source>
        <dbReference type="SMART" id="SM00387"/>
    </source>
</evidence>
<dbReference type="RefSeq" id="WP_341468811.1">
    <property type="nucleotide sequence ID" value="NZ_CP128399.1"/>
</dbReference>
<protein>
    <recommendedName>
        <fullName evidence="2">histidine kinase</fullName>
        <ecNumber evidence="2">2.7.13.3</ecNumber>
    </recommendedName>
</protein>
<dbReference type="Proteomes" id="UP000521676">
    <property type="component" value="Unassembled WGS sequence"/>
</dbReference>
<dbReference type="InterPro" id="IPR050482">
    <property type="entry name" value="Sensor_HK_TwoCompSys"/>
</dbReference>
<dbReference type="Gene3D" id="1.20.5.1930">
    <property type="match status" value="1"/>
</dbReference>
<evidence type="ECO:0000313" key="14">
    <source>
        <dbReference type="Proteomes" id="UP001431572"/>
    </source>
</evidence>
<feature type="transmembrane region" description="Helical" evidence="9">
    <location>
        <begin position="118"/>
        <end position="135"/>
    </location>
</feature>
<keyword evidence="4" id="KW-0808">Transferase</keyword>
<dbReference type="AlphaFoldDB" id="A0A8T7LVX0"/>
<dbReference type="GO" id="GO:0046983">
    <property type="term" value="F:protein dimerization activity"/>
    <property type="evidence" value="ECO:0007669"/>
    <property type="project" value="InterPro"/>
</dbReference>
<keyword evidence="7" id="KW-0067">ATP-binding</keyword>
<feature type="transmembrane region" description="Helical" evidence="9">
    <location>
        <begin position="38"/>
        <end position="63"/>
    </location>
</feature>
<feature type="transmembrane region" description="Helical" evidence="9">
    <location>
        <begin position="96"/>
        <end position="113"/>
    </location>
</feature>
<sequence>MNRKSFRQMFKNWREIYLIAFIVIITYMTIFLNPRRSFSLLEIIVLVVLGFVFLIIGVALAEYEKRKPTLFIKITYFVIMIPLASSITVLSDLSGAFWLIMMPLVSMTIIMLSRLWQVVVNILIIMALILPIALLTSSWDLFATNLLSFAAAVLFVAIFTEYAMREGKARLEVERLLGELGEANLKLREYAMQVEELAITKERNRLAREIHDSLGHYLTTINMQIEAAKALIDRDKPHALEALDTAQRLTRDGLSEVRRSVASLRALPFENRSLPEAISELVQENNSSGILTEFDVNGEVRQLGPQYDLALYRTVQEGLTNIRKHSLATTGALTLIYQPEKVSLTVQDNGVGTVENGHGFGLMGLKERIHLLGGEVKVETAPGNGFKLCVELPV</sequence>
<feature type="transmembrane region" description="Helical" evidence="9">
    <location>
        <begin position="12"/>
        <end position="32"/>
    </location>
</feature>
<dbReference type="EC" id="2.7.13.3" evidence="2"/>
<evidence type="ECO:0000256" key="8">
    <source>
        <dbReference type="ARBA" id="ARBA00023012"/>
    </source>
</evidence>
<dbReference type="PANTHER" id="PTHR24421:SF10">
    <property type="entry name" value="NITRATE_NITRITE SENSOR PROTEIN NARQ"/>
    <property type="match status" value="1"/>
</dbReference>
<evidence type="ECO:0000256" key="7">
    <source>
        <dbReference type="ARBA" id="ARBA00022840"/>
    </source>
</evidence>
<evidence type="ECO:0000313" key="11">
    <source>
        <dbReference type="EMBL" id="NWJ45037.1"/>
    </source>
</evidence>
<dbReference type="PIRSF" id="PIRSF037434">
    <property type="entry name" value="STHK_ChrS"/>
    <property type="match status" value="1"/>
</dbReference>
<evidence type="ECO:0000256" key="6">
    <source>
        <dbReference type="ARBA" id="ARBA00022777"/>
    </source>
</evidence>
<keyword evidence="6 11" id="KW-0418">Kinase</keyword>
<dbReference type="PANTHER" id="PTHR24421">
    <property type="entry name" value="NITRATE/NITRITE SENSOR PROTEIN NARX-RELATED"/>
    <property type="match status" value="1"/>
</dbReference>
<dbReference type="Pfam" id="PF07730">
    <property type="entry name" value="HisKA_3"/>
    <property type="match status" value="1"/>
</dbReference>
<reference evidence="11 13" key="1">
    <citation type="submission" date="2020-06" db="EMBL/GenBank/DDBJ databases">
        <title>Anoxygenic phototrophic Chloroflexota member uses a Type I reaction center.</title>
        <authorList>
            <person name="Tsuji J.M."/>
            <person name="Shaw N.A."/>
            <person name="Nagashima S."/>
            <person name="Venkiteswaran J."/>
            <person name="Schiff S.L."/>
            <person name="Hanada S."/>
            <person name="Tank M."/>
            <person name="Neufeld J.D."/>
        </authorList>
    </citation>
    <scope>NUCLEOTIDE SEQUENCE [LARGE SCALE GENOMIC DNA]</scope>
    <source>
        <strain evidence="11">L227-S17</strain>
    </source>
</reference>
<dbReference type="InterPro" id="IPR036890">
    <property type="entry name" value="HATPase_C_sf"/>
</dbReference>
<accession>A0A8T7LVX0</accession>
<evidence type="ECO:0000256" key="1">
    <source>
        <dbReference type="ARBA" id="ARBA00000085"/>
    </source>
</evidence>
<keyword evidence="9" id="KW-0472">Membrane</keyword>
<comment type="catalytic activity">
    <reaction evidence="1">
        <text>ATP + protein L-histidine = ADP + protein N-phospho-L-histidine.</text>
        <dbReference type="EC" id="2.7.13.3"/>
    </reaction>
</comment>
<feature type="transmembrane region" description="Helical" evidence="9">
    <location>
        <begin position="70"/>
        <end position="90"/>
    </location>
</feature>
<keyword evidence="3" id="KW-0597">Phosphoprotein</keyword>
<gene>
    <name evidence="11" type="ORF">HXX08_04075</name>
    <name evidence="12" type="ORF">OZ401_000163</name>
</gene>
<evidence type="ECO:0000256" key="5">
    <source>
        <dbReference type="ARBA" id="ARBA00022741"/>
    </source>
</evidence>
<dbReference type="SMART" id="SM00387">
    <property type="entry name" value="HATPase_c"/>
    <property type="match status" value="1"/>
</dbReference>
<keyword evidence="8" id="KW-0902">Two-component regulatory system</keyword>
<organism evidence="11 13">
    <name type="scientific">Candidatus Chlorohelix allophototropha</name>
    <dbReference type="NCBI Taxonomy" id="3003348"/>
    <lineage>
        <taxon>Bacteria</taxon>
        <taxon>Bacillati</taxon>
        <taxon>Chloroflexota</taxon>
        <taxon>Chloroflexia</taxon>
        <taxon>Candidatus Chloroheliales</taxon>
        <taxon>Candidatus Chloroheliaceae</taxon>
        <taxon>Candidatus Chlorohelix</taxon>
    </lineage>
</organism>
<dbReference type="InterPro" id="IPR017205">
    <property type="entry name" value="Sig_transdc_His_kinase_ChrS"/>
</dbReference>
<dbReference type="EMBL" id="CP128399">
    <property type="protein sequence ID" value="WJW66918.1"/>
    <property type="molecule type" value="Genomic_DNA"/>
</dbReference>
<evidence type="ECO:0000256" key="2">
    <source>
        <dbReference type="ARBA" id="ARBA00012438"/>
    </source>
</evidence>
<dbReference type="Proteomes" id="UP001431572">
    <property type="component" value="Chromosome 1"/>
</dbReference>
<dbReference type="EMBL" id="JACATZ010000001">
    <property type="protein sequence ID" value="NWJ45037.1"/>
    <property type="molecule type" value="Genomic_DNA"/>
</dbReference>
<evidence type="ECO:0000313" key="12">
    <source>
        <dbReference type="EMBL" id="WJW66918.1"/>
    </source>
</evidence>
<dbReference type="SUPFAM" id="SSF55874">
    <property type="entry name" value="ATPase domain of HSP90 chaperone/DNA topoisomerase II/histidine kinase"/>
    <property type="match status" value="1"/>
</dbReference>
<keyword evidence="14" id="KW-1185">Reference proteome</keyword>
<evidence type="ECO:0000256" key="3">
    <source>
        <dbReference type="ARBA" id="ARBA00022553"/>
    </source>
</evidence>
<reference evidence="12" key="2">
    <citation type="journal article" date="2024" name="Nature">
        <title>Anoxygenic phototroph of the Chloroflexota uses a type I reaction centre.</title>
        <authorList>
            <person name="Tsuji J.M."/>
            <person name="Shaw N.A."/>
            <person name="Nagashima S."/>
            <person name="Venkiteswaran J.J."/>
            <person name="Schiff S.L."/>
            <person name="Watanabe T."/>
            <person name="Fukui M."/>
            <person name="Hanada S."/>
            <person name="Tank M."/>
            <person name="Neufeld J.D."/>
        </authorList>
    </citation>
    <scope>NUCLEOTIDE SEQUENCE</scope>
    <source>
        <strain evidence="12">L227-S17</strain>
    </source>
</reference>
<feature type="transmembrane region" description="Helical" evidence="9">
    <location>
        <begin position="141"/>
        <end position="160"/>
    </location>
</feature>
<keyword evidence="9" id="KW-0812">Transmembrane</keyword>
<evidence type="ECO:0000256" key="4">
    <source>
        <dbReference type="ARBA" id="ARBA00022679"/>
    </source>
</evidence>
<dbReference type="GO" id="GO:0005524">
    <property type="term" value="F:ATP binding"/>
    <property type="evidence" value="ECO:0007669"/>
    <property type="project" value="UniProtKB-KW"/>
</dbReference>
<evidence type="ECO:0000313" key="13">
    <source>
        <dbReference type="Proteomes" id="UP000521676"/>
    </source>
</evidence>